<feature type="compositionally biased region" description="Low complexity" evidence="8">
    <location>
        <begin position="88"/>
        <end position="97"/>
    </location>
</feature>
<dbReference type="Pfam" id="PF00856">
    <property type="entry name" value="SET"/>
    <property type="match status" value="1"/>
</dbReference>
<dbReference type="SMART" id="SM00317">
    <property type="entry name" value="SET"/>
    <property type="match status" value="1"/>
</dbReference>
<feature type="region of interest" description="Disordered" evidence="8">
    <location>
        <begin position="198"/>
        <end position="233"/>
    </location>
</feature>
<keyword evidence="3" id="KW-0158">Chromosome</keyword>
<feature type="compositionally biased region" description="Pro residues" evidence="8">
    <location>
        <begin position="60"/>
        <end position="70"/>
    </location>
</feature>
<feature type="compositionally biased region" description="Basic and acidic residues" evidence="8">
    <location>
        <begin position="467"/>
        <end position="476"/>
    </location>
</feature>
<evidence type="ECO:0000259" key="11">
    <source>
        <dbReference type="PROSITE" id="PS50868"/>
    </source>
</evidence>
<dbReference type="InterPro" id="IPR046341">
    <property type="entry name" value="SET_dom_sf"/>
</dbReference>
<dbReference type="SMART" id="SM00387">
    <property type="entry name" value="HATPase_c"/>
    <property type="match status" value="1"/>
</dbReference>
<protein>
    <submittedName>
        <fullName evidence="13">Uncharacterized protein</fullName>
    </submittedName>
</protein>
<evidence type="ECO:0000259" key="12">
    <source>
        <dbReference type="PROSITE" id="PS51215"/>
    </source>
</evidence>
<feature type="domain" description="Histidine kinase" evidence="9">
    <location>
        <begin position="1312"/>
        <end position="1465"/>
    </location>
</feature>
<dbReference type="InterPro" id="IPR003616">
    <property type="entry name" value="Post-SET_dom"/>
</dbReference>
<dbReference type="PROSITE" id="PS50868">
    <property type="entry name" value="POST_SET"/>
    <property type="match status" value="1"/>
</dbReference>
<gene>
    <name evidence="13" type="ORF">HK105_206565</name>
</gene>
<evidence type="ECO:0000256" key="8">
    <source>
        <dbReference type="SAM" id="MobiDB-lite"/>
    </source>
</evidence>
<evidence type="ECO:0000256" key="7">
    <source>
        <dbReference type="ARBA" id="ARBA00023242"/>
    </source>
</evidence>
<keyword evidence="5" id="KW-0808">Transferase</keyword>
<feature type="region of interest" description="Disordered" evidence="8">
    <location>
        <begin position="249"/>
        <end position="288"/>
    </location>
</feature>
<feature type="compositionally biased region" description="Pro residues" evidence="8">
    <location>
        <begin position="131"/>
        <end position="145"/>
    </location>
</feature>
<name>A0ABR4N3D1_9FUNG</name>
<feature type="compositionally biased region" description="Basic residues" evidence="8">
    <location>
        <begin position="1081"/>
        <end position="1090"/>
    </location>
</feature>
<feature type="region of interest" description="Disordered" evidence="8">
    <location>
        <begin position="1073"/>
        <end position="1167"/>
    </location>
</feature>
<feature type="region of interest" description="Disordered" evidence="8">
    <location>
        <begin position="516"/>
        <end position="604"/>
    </location>
</feature>
<dbReference type="Gene3D" id="3.30.565.10">
    <property type="entry name" value="Histidine kinase-like ATPase, C-terminal domain"/>
    <property type="match status" value="1"/>
</dbReference>
<feature type="compositionally biased region" description="Basic and acidic residues" evidence="8">
    <location>
        <begin position="172"/>
        <end position="181"/>
    </location>
</feature>
<reference evidence="13 14" key="1">
    <citation type="submission" date="2023-09" db="EMBL/GenBank/DDBJ databases">
        <title>Pangenome analysis of Batrachochytrium dendrobatidis and related Chytrids.</title>
        <authorList>
            <person name="Yacoub M.N."/>
            <person name="Stajich J.E."/>
            <person name="James T.Y."/>
        </authorList>
    </citation>
    <scope>NUCLEOTIDE SEQUENCE [LARGE SCALE GENOMIC DNA]</scope>
    <source>
        <strain evidence="13 14">JEL0888</strain>
    </source>
</reference>
<dbReference type="SMART" id="SM00508">
    <property type="entry name" value="PostSET"/>
    <property type="match status" value="1"/>
</dbReference>
<accession>A0ABR4N3D1</accession>
<feature type="domain" description="AWS" evidence="12">
    <location>
        <begin position="877"/>
        <end position="926"/>
    </location>
</feature>
<evidence type="ECO:0000256" key="2">
    <source>
        <dbReference type="ARBA" id="ARBA00004286"/>
    </source>
</evidence>
<evidence type="ECO:0000259" key="9">
    <source>
        <dbReference type="PROSITE" id="PS50109"/>
    </source>
</evidence>
<dbReference type="Gene3D" id="2.170.270.10">
    <property type="entry name" value="SET domain"/>
    <property type="match status" value="1"/>
</dbReference>
<dbReference type="PROSITE" id="PS50280">
    <property type="entry name" value="SET"/>
    <property type="match status" value="1"/>
</dbReference>
<dbReference type="InterPro" id="IPR005467">
    <property type="entry name" value="His_kinase_dom"/>
</dbReference>
<sequence>MSDDDRESAALVLASLGGLKPDGGMLAALAATVAPPAPAQYQLPSFSALSVFPAHAALQPAPPQHLPVPGAPSSSTRLDSDVADATDDAAAAAAECGPDADHDADAHSEVTSGPLRQDDLPRSDVPRSDVPLPPVPPPVLPPPALAPVLAVEDDDQDNDDGDDDGPGGQGLADHRAPDARGIHAAKLLAARRNSITAAAAGDQGGAPESQLDDKPAAGATQATSNGSLASAATPERLAELADVLPAILPIGDAPTTTPAPPTGALPSDDAASRSEAAATPKAPPDTADSAIQVKSEAEAHDPVADIAPRLSTERATRRLSRALAPSEHTALPARWEELVPEITRNHQPSVFFPIDLKVMQASIVQKAPRHLQELFKVDPVLSQIQCFFRMPVPALFADSKDAGARAFGMPMELALRAAVGADGPPRTAIHDIIGWPDSAHPDLAAKLTHILERGLAGATNDSDSEGESSRDSELSGRKRQRTSSRVFVDSSIVRRHGESKPTFVSEDVLASLGEWNSALDAHPPPPKRSRKSQVREAEPRDAVQANPEQTPDMVAPTVPAKRPIGRPRKHPVARPSEQMSPLPPTPVASQAEIEDSKEFRASSRLTSQIAATLALGIRRTLRSSANEAPSADTAQADLGSATGHAGGSPPPSTPEMSFSLEVEKVESPKAARGARARQSLPNMASTVGGGPSALVAHPSRASLGGVVPETSAGSAAQRPRVTVDTFMRGESKAEREFAEYILGGAYMQHGGSTTWGKAAVQASTLWDGPAELRELYDGKPYLPAGLYSPAVNQAVLNRRHRPKSTPVFRFPLPIRLGEILINEQSDFELPYDYDKFIDALGGVEQLRSKYGRVRASPFQYIERNIWVDRRPPHVPIDSESVCQCRPPKDGSPACGDECINRCLFIECQDGCPNKGACTNQAIRRMLDVKELEVRFTSGRGFGLYTLVPIPAGRFIIEYRGEIISTMTCIQRMNTIYKGQSNQYFLGFASGLVIDGCRKGTVARFANHSCAPNCHIEKWYVEKDFRIGLFATNDIPAESELTYDYRFDSYGEMQPCLCGAATCRGFIGLNKRQAAPAAPAPKKTKSRRRSSAARSTSRVSGAASTAGSGSATPDAEASVAAVPHAEGEPEPMEEDAEHVTHTSVDPSEESAVELQAGEASNDPTPLSELAQRPWRSFTLGQLTHHDEVAVRLAHRVGAIARLPHGLAATAFAAQVAAWYARSVEPDSPIVQDFLKSFHLNRIGVRLLMGHIIALNRPLGMPRCIGILSRDTRIDEIVAEALHEADDVCMATYDVVPDVHLVGDGRDAGFFYVPSHLQHILFETLKNAMRAVIEAEEARVGRGNASRNQMPPIIVSWEHTPDKVRVTVADGGPGFPPDRLARAFVFHSSTDASILMRERERPTSAGPRPWDNDEHDVRKLLTSPPMNGFGYGLPLSRLYAQYLGGDLRIESEPRGGTRVILEMRRFWSDDDVVIPADRDGGLAAVEARK</sequence>
<dbReference type="InterPro" id="IPR006560">
    <property type="entry name" value="AWS_dom"/>
</dbReference>
<proteinExistence type="predicted"/>
<comment type="caution">
    <text evidence="13">The sequence shown here is derived from an EMBL/GenBank/DDBJ whole genome shotgun (WGS) entry which is preliminary data.</text>
</comment>
<dbReference type="SUPFAM" id="SSF82199">
    <property type="entry name" value="SET domain"/>
    <property type="match status" value="1"/>
</dbReference>
<dbReference type="Proteomes" id="UP001527925">
    <property type="component" value="Unassembled WGS sequence"/>
</dbReference>
<evidence type="ECO:0000256" key="3">
    <source>
        <dbReference type="ARBA" id="ARBA00022454"/>
    </source>
</evidence>
<evidence type="ECO:0000259" key="10">
    <source>
        <dbReference type="PROSITE" id="PS50280"/>
    </source>
</evidence>
<dbReference type="SUPFAM" id="SSF55874">
    <property type="entry name" value="ATPase domain of HSP90 chaperone/DNA topoisomerase II/histidine kinase"/>
    <property type="match status" value="1"/>
</dbReference>
<feature type="compositionally biased region" description="Low complexity" evidence="8">
    <location>
        <begin position="1091"/>
        <end position="1110"/>
    </location>
</feature>
<feature type="compositionally biased region" description="Basic and acidic residues" evidence="8">
    <location>
        <begin position="116"/>
        <end position="127"/>
    </location>
</feature>
<keyword evidence="7" id="KW-0539">Nucleus</keyword>
<feature type="region of interest" description="Disordered" evidence="8">
    <location>
        <begin position="457"/>
        <end position="484"/>
    </location>
</feature>
<feature type="domain" description="SET" evidence="10">
    <location>
        <begin position="929"/>
        <end position="1045"/>
    </location>
</feature>
<dbReference type="EMBL" id="JADGIZ020000039">
    <property type="protein sequence ID" value="KAL2913974.1"/>
    <property type="molecule type" value="Genomic_DNA"/>
</dbReference>
<feature type="compositionally biased region" description="Low complexity" evidence="8">
    <location>
        <begin position="267"/>
        <end position="288"/>
    </location>
</feature>
<organism evidence="13 14">
    <name type="scientific">Polyrhizophydium stewartii</name>
    <dbReference type="NCBI Taxonomy" id="2732419"/>
    <lineage>
        <taxon>Eukaryota</taxon>
        <taxon>Fungi</taxon>
        <taxon>Fungi incertae sedis</taxon>
        <taxon>Chytridiomycota</taxon>
        <taxon>Chytridiomycota incertae sedis</taxon>
        <taxon>Chytridiomycetes</taxon>
        <taxon>Rhizophydiales</taxon>
        <taxon>Rhizophydiales incertae sedis</taxon>
        <taxon>Polyrhizophydium</taxon>
    </lineage>
</organism>
<feature type="compositionally biased region" description="Basic residues" evidence="8">
    <location>
        <begin position="563"/>
        <end position="572"/>
    </location>
</feature>
<feature type="domain" description="Post-SET" evidence="11">
    <location>
        <begin position="1051"/>
        <end position="1067"/>
    </location>
</feature>
<dbReference type="InterPro" id="IPR050777">
    <property type="entry name" value="SET2_Histone-Lys_MeTrsfase"/>
</dbReference>
<feature type="region of interest" description="Disordered" evidence="8">
    <location>
        <begin position="624"/>
        <end position="696"/>
    </location>
</feature>
<feature type="compositionally biased region" description="Polar residues" evidence="8">
    <location>
        <begin position="220"/>
        <end position="230"/>
    </location>
</feature>
<feature type="compositionally biased region" description="Acidic residues" evidence="8">
    <location>
        <begin position="151"/>
        <end position="165"/>
    </location>
</feature>
<dbReference type="Pfam" id="PF02518">
    <property type="entry name" value="HATPase_c"/>
    <property type="match status" value="1"/>
</dbReference>
<keyword evidence="14" id="KW-1185">Reference proteome</keyword>
<evidence type="ECO:0000256" key="1">
    <source>
        <dbReference type="ARBA" id="ARBA00004123"/>
    </source>
</evidence>
<evidence type="ECO:0000313" key="14">
    <source>
        <dbReference type="Proteomes" id="UP001527925"/>
    </source>
</evidence>
<evidence type="ECO:0000313" key="13">
    <source>
        <dbReference type="EMBL" id="KAL2913974.1"/>
    </source>
</evidence>
<evidence type="ECO:0000256" key="5">
    <source>
        <dbReference type="ARBA" id="ARBA00022679"/>
    </source>
</evidence>
<evidence type="ECO:0000256" key="6">
    <source>
        <dbReference type="ARBA" id="ARBA00022691"/>
    </source>
</evidence>
<keyword evidence="4" id="KW-0489">Methyltransferase</keyword>
<dbReference type="SUPFAM" id="SSF69012">
    <property type="entry name" value="alpha-ketoacid dehydrogenase kinase, N-terminal domain"/>
    <property type="match status" value="1"/>
</dbReference>
<dbReference type="PANTHER" id="PTHR22884">
    <property type="entry name" value="SET DOMAIN PROTEINS"/>
    <property type="match status" value="1"/>
</dbReference>
<dbReference type="InterPro" id="IPR003594">
    <property type="entry name" value="HATPase_dom"/>
</dbReference>
<dbReference type="SMART" id="SM00570">
    <property type="entry name" value="AWS"/>
    <property type="match status" value="1"/>
</dbReference>
<dbReference type="InterPro" id="IPR036784">
    <property type="entry name" value="AK/P_DHK_N_sf"/>
</dbReference>
<comment type="subcellular location">
    <subcellularLocation>
        <location evidence="2">Chromosome</location>
    </subcellularLocation>
    <subcellularLocation>
        <location evidence="1">Nucleus</location>
    </subcellularLocation>
</comment>
<dbReference type="PROSITE" id="PS51215">
    <property type="entry name" value="AWS"/>
    <property type="match status" value="1"/>
</dbReference>
<dbReference type="InterPro" id="IPR001214">
    <property type="entry name" value="SET_dom"/>
</dbReference>
<dbReference type="InterPro" id="IPR036890">
    <property type="entry name" value="HATPase_C_sf"/>
</dbReference>
<dbReference type="PROSITE" id="PS50109">
    <property type="entry name" value="HIS_KIN"/>
    <property type="match status" value="1"/>
</dbReference>
<feature type="region of interest" description="Disordered" evidence="8">
    <location>
        <begin position="59"/>
        <end position="185"/>
    </location>
</feature>
<keyword evidence="6" id="KW-0949">S-adenosyl-L-methionine</keyword>
<dbReference type="Gene3D" id="1.20.140.20">
    <property type="entry name" value="Alpha-ketoacid/pyruvate dehydrogenase kinase, N-terminal domain"/>
    <property type="match status" value="2"/>
</dbReference>
<feature type="compositionally biased region" description="Basic and acidic residues" evidence="8">
    <location>
        <begin position="99"/>
        <end position="108"/>
    </location>
</feature>
<evidence type="ECO:0000256" key="4">
    <source>
        <dbReference type="ARBA" id="ARBA00022603"/>
    </source>
</evidence>
<dbReference type="Pfam" id="PF17907">
    <property type="entry name" value="AWS"/>
    <property type="match status" value="1"/>
</dbReference>